<dbReference type="Pfam" id="PF13279">
    <property type="entry name" value="4HBT_2"/>
    <property type="match status" value="1"/>
</dbReference>
<dbReference type="PANTHER" id="PTHR31793:SF27">
    <property type="entry name" value="NOVEL THIOESTERASE SUPERFAMILY DOMAIN AND SAPOSIN A-TYPE DOMAIN CONTAINING PROTEIN (0610012H03RIK)"/>
    <property type="match status" value="1"/>
</dbReference>
<dbReference type="EMBL" id="JAKZHW010000001">
    <property type="protein sequence ID" value="MCH8615606.1"/>
    <property type="molecule type" value="Genomic_DNA"/>
</dbReference>
<protein>
    <submittedName>
        <fullName evidence="3">Acyl-CoA thioesterase</fullName>
    </submittedName>
</protein>
<dbReference type="PANTHER" id="PTHR31793">
    <property type="entry name" value="4-HYDROXYBENZOYL-COA THIOESTERASE FAMILY MEMBER"/>
    <property type="match status" value="1"/>
</dbReference>
<dbReference type="CDD" id="cd00586">
    <property type="entry name" value="4HBT"/>
    <property type="match status" value="1"/>
</dbReference>
<evidence type="ECO:0000313" key="4">
    <source>
        <dbReference type="Proteomes" id="UP001203058"/>
    </source>
</evidence>
<evidence type="ECO:0000256" key="2">
    <source>
        <dbReference type="ARBA" id="ARBA00022801"/>
    </source>
</evidence>
<dbReference type="InterPro" id="IPR029069">
    <property type="entry name" value="HotDog_dom_sf"/>
</dbReference>
<dbReference type="SUPFAM" id="SSF54637">
    <property type="entry name" value="Thioesterase/thiol ester dehydrase-isomerase"/>
    <property type="match status" value="1"/>
</dbReference>
<keyword evidence="2" id="KW-0378">Hydrolase</keyword>
<comment type="caution">
    <text evidence="3">The sequence shown here is derived from an EMBL/GenBank/DDBJ whole genome shotgun (WGS) entry which is preliminary data.</text>
</comment>
<keyword evidence="4" id="KW-1185">Reference proteome</keyword>
<accession>A0ABS9VKW2</accession>
<dbReference type="Gene3D" id="3.10.129.10">
    <property type="entry name" value="Hotdog Thioesterase"/>
    <property type="match status" value="1"/>
</dbReference>
<organism evidence="3 4">
    <name type="scientific">Sphingomonas telluris</name>
    <dbReference type="NCBI Taxonomy" id="2907998"/>
    <lineage>
        <taxon>Bacteria</taxon>
        <taxon>Pseudomonadati</taxon>
        <taxon>Pseudomonadota</taxon>
        <taxon>Alphaproteobacteria</taxon>
        <taxon>Sphingomonadales</taxon>
        <taxon>Sphingomonadaceae</taxon>
        <taxon>Sphingomonas</taxon>
    </lineage>
</organism>
<proteinExistence type="inferred from homology"/>
<evidence type="ECO:0000313" key="3">
    <source>
        <dbReference type="EMBL" id="MCH8615606.1"/>
    </source>
</evidence>
<name>A0ABS9VKW2_9SPHN</name>
<dbReference type="Proteomes" id="UP001203058">
    <property type="component" value="Unassembled WGS sequence"/>
</dbReference>
<dbReference type="RefSeq" id="WP_241446414.1">
    <property type="nucleotide sequence ID" value="NZ_JAKZHW010000001.1"/>
</dbReference>
<gene>
    <name evidence="3" type="ORF">LZ016_05770</name>
</gene>
<evidence type="ECO:0000256" key="1">
    <source>
        <dbReference type="ARBA" id="ARBA00005953"/>
    </source>
</evidence>
<dbReference type="InterPro" id="IPR050563">
    <property type="entry name" value="4-hydroxybenzoyl-CoA_TE"/>
</dbReference>
<reference evidence="3 4" key="1">
    <citation type="submission" date="2022-03" db="EMBL/GenBank/DDBJ databases">
        <authorList>
            <person name="Jo J.-H."/>
            <person name="Im W.-T."/>
        </authorList>
    </citation>
    <scope>NUCLEOTIDE SEQUENCE [LARGE SCALE GENOMIC DNA]</scope>
    <source>
        <strain evidence="3 4">SM33</strain>
    </source>
</reference>
<sequence length="143" mass="15862">MSRAPAATRSQFKVWRKITTRWADNDVYGHVNNTVYYEWFDSAVNAWMVEQGMLDIANGDPIALVVETRCSYAAALTFPEDVEVGLAVGQLGRSSIRYRIGVFAAGVGSAAAEGEFVHVVVDRASRRPTDIPPDWRRKLEAIS</sequence>
<comment type="similarity">
    <text evidence="1">Belongs to the 4-hydroxybenzoyl-CoA thioesterase family.</text>
</comment>